<comment type="caution">
    <text evidence="1">The sequence shown here is derived from an EMBL/GenBank/DDBJ whole genome shotgun (WGS) entry which is preliminary data.</text>
</comment>
<dbReference type="CDD" id="cd06357">
    <property type="entry name" value="PBP1_AmiC"/>
    <property type="match status" value="1"/>
</dbReference>
<accession>A0ABU8TS19</accession>
<reference evidence="1 2" key="1">
    <citation type="submission" date="2024-02" db="EMBL/GenBank/DDBJ databases">
        <title>Roseibium algae sp. nov., isolated from marine alga (Grateloupia sp.), showing potential in myo-inositol conversion.</title>
        <authorList>
            <person name="Wang Y."/>
        </authorList>
    </citation>
    <scope>NUCLEOTIDE SEQUENCE [LARGE SCALE GENOMIC DNA]</scope>
    <source>
        <strain evidence="1 2">H3510</strain>
    </source>
</reference>
<dbReference type="PANTHER" id="PTHR47628">
    <property type="match status" value="1"/>
</dbReference>
<dbReference type="InterPro" id="IPR028082">
    <property type="entry name" value="Peripla_BP_I"/>
</dbReference>
<sequence>MHSKNWPVGVIMSETGVTGAIEKTQIAAVRLAINEINAAGGVAGRLIEPAYVDPQSTPKLYCDLTRDLCRDRDIRVFFGGHMSSTRKAMMPVIEAQNAVLFYPTLYEGFEYSPNCIYTGAAPNQNSVPLVDYLYDEVGKSIFLVGSDYVYPYESNRIVADLFASKGGRVLDELYVPLALTDAHIKTILERIDACKPDQIYSTIVGDGIVAFYNAFKEAGYNPETKPISSQSTSEIDVVRMQPGAADGHIIAAPFFNSLERASAKAFTQALSASTPDGLPTTAPAEAAYFSVHLYAKALALAGADTRNELLAALYEVEFDAPQGPVRIDRFTNHAHLWPRVARIREGKPYEIVCKPTERVAPDPFLVKILSEELSESYDVEQTGTEF</sequence>
<organism evidence="1 2">
    <name type="scientific">Roseibium algae</name>
    <dbReference type="NCBI Taxonomy" id="3123038"/>
    <lineage>
        <taxon>Bacteria</taxon>
        <taxon>Pseudomonadati</taxon>
        <taxon>Pseudomonadota</taxon>
        <taxon>Alphaproteobacteria</taxon>
        <taxon>Hyphomicrobiales</taxon>
        <taxon>Stappiaceae</taxon>
        <taxon>Roseibium</taxon>
    </lineage>
</organism>
<dbReference type="Pfam" id="PF13433">
    <property type="entry name" value="Peripla_BP_5"/>
    <property type="match status" value="1"/>
</dbReference>
<gene>
    <name evidence="1" type="ORF">V6575_22945</name>
</gene>
<name>A0ABU8TS19_9HYPH</name>
<dbReference type="RefSeq" id="WP_340277813.1">
    <property type="nucleotide sequence ID" value="NZ_JBAKIA010000036.1"/>
</dbReference>
<proteinExistence type="predicted"/>
<evidence type="ECO:0000313" key="2">
    <source>
        <dbReference type="Proteomes" id="UP001385499"/>
    </source>
</evidence>
<evidence type="ECO:0000313" key="1">
    <source>
        <dbReference type="EMBL" id="MEJ8476942.1"/>
    </source>
</evidence>
<dbReference type="SUPFAM" id="SSF53822">
    <property type="entry name" value="Periplasmic binding protein-like I"/>
    <property type="match status" value="1"/>
</dbReference>
<dbReference type="Proteomes" id="UP001385499">
    <property type="component" value="Unassembled WGS sequence"/>
</dbReference>
<dbReference type="InterPro" id="IPR039570">
    <property type="entry name" value="AmiC_PBP1"/>
</dbReference>
<protein>
    <submittedName>
        <fullName evidence="1">Transporter substrate-binding domain-containing protein</fullName>
    </submittedName>
</protein>
<keyword evidence="2" id="KW-1185">Reference proteome</keyword>
<dbReference type="Gene3D" id="3.40.50.2300">
    <property type="match status" value="2"/>
</dbReference>
<dbReference type="PANTHER" id="PTHR47628:SF1">
    <property type="entry name" value="ALIPHATIC AMIDASE EXPRESSION-REGULATING PROTEIN"/>
    <property type="match status" value="1"/>
</dbReference>
<dbReference type="EMBL" id="JBAKIA010000036">
    <property type="protein sequence ID" value="MEJ8476942.1"/>
    <property type="molecule type" value="Genomic_DNA"/>
</dbReference>